<keyword evidence="4" id="KW-1185">Reference proteome</keyword>
<dbReference type="PROSITE" id="PS50994">
    <property type="entry name" value="INTEGRASE"/>
    <property type="match status" value="1"/>
</dbReference>
<organism evidence="3 4">
    <name type="scientific">Paenibacillus faecis</name>
    <dbReference type="NCBI Taxonomy" id="862114"/>
    <lineage>
        <taxon>Bacteria</taxon>
        <taxon>Bacillati</taxon>
        <taxon>Bacillota</taxon>
        <taxon>Bacilli</taxon>
        <taxon>Bacillales</taxon>
        <taxon>Paenibacillaceae</taxon>
        <taxon>Paenibacillus</taxon>
    </lineage>
</organism>
<dbReference type="AlphaFoldDB" id="A0A5D0CQT3"/>
<dbReference type="EMBL" id="VSDO01000003">
    <property type="protein sequence ID" value="TYA11980.1"/>
    <property type="molecule type" value="Genomic_DNA"/>
</dbReference>
<protein>
    <submittedName>
        <fullName evidence="3">IS3 family transposase</fullName>
    </submittedName>
</protein>
<dbReference type="Proteomes" id="UP000325218">
    <property type="component" value="Unassembled WGS sequence"/>
</dbReference>
<evidence type="ECO:0000313" key="3">
    <source>
        <dbReference type="EMBL" id="TYA11980.1"/>
    </source>
</evidence>
<dbReference type="PANTHER" id="PTHR47515">
    <property type="entry name" value="LOW CALCIUM RESPONSE LOCUS PROTEIN T"/>
    <property type="match status" value="1"/>
</dbReference>
<sequence>MADPFIKRGEPAAVVLRILGLSESTYYDRKKRLAQSAEKGEERPTESRAGRPVPGYSYTTTGEKVSDAQIKEWLLELLEGEEFVYGYKFLAQSLRDKYDLIFNKKKSYRLCQELDILQKPRKRLRSHPRRLPRNRVITGSNQLWQMDIKYGYAIGQDRFFFILSIIDVFDRMVVGQYRGPVCEAKQVVQTFWYALQDRIEPGEPMPVVRTDNGPQFVSKLFGDTCESLDLIHERIPPRSPNMNAYIESFHSVLERHLFSRRDFMTLDEAYEALDQYMDFYNNRKIHGNLRKMSPAKFSIWVRTLKDTSAFHRAV</sequence>
<evidence type="ECO:0000259" key="2">
    <source>
        <dbReference type="PROSITE" id="PS50994"/>
    </source>
</evidence>
<dbReference type="NCBIfam" id="NF033516">
    <property type="entry name" value="transpos_IS3"/>
    <property type="match status" value="1"/>
</dbReference>
<dbReference type="InterPro" id="IPR001584">
    <property type="entry name" value="Integrase_cat-core"/>
</dbReference>
<feature type="region of interest" description="Disordered" evidence="1">
    <location>
        <begin position="32"/>
        <end position="60"/>
    </location>
</feature>
<name>A0A5D0CQT3_9BACL</name>
<comment type="caution">
    <text evidence="3">The sequence shown here is derived from an EMBL/GenBank/DDBJ whole genome shotgun (WGS) entry which is preliminary data.</text>
</comment>
<dbReference type="InterPro" id="IPR036397">
    <property type="entry name" value="RNaseH_sf"/>
</dbReference>
<evidence type="ECO:0000256" key="1">
    <source>
        <dbReference type="SAM" id="MobiDB-lite"/>
    </source>
</evidence>
<dbReference type="Pfam" id="PF00665">
    <property type="entry name" value="rve"/>
    <property type="match status" value="1"/>
</dbReference>
<dbReference type="OrthoDB" id="9781005at2"/>
<dbReference type="SUPFAM" id="SSF53098">
    <property type="entry name" value="Ribonuclease H-like"/>
    <property type="match status" value="1"/>
</dbReference>
<dbReference type="Pfam" id="PF13333">
    <property type="entry name" value="rve_2"/>
    <property type="match status" value="1"/>
</dbReference>
<accession>A0A5D0CQT3</accession>
<dbReference type="GO" id="GO:0003676">
    <property type="term" value="F:nucleic acid binding"/>
    <property type="evidence" value="ECO:0007669"/>
    <property type="project" value="InterPro"/>
</dbReference>
<gene>
    <name evidence="3" type="ORF">FRY98_14645</name>
</gene>
<reference evidence="3 4" key="1">
    <citation type="submission" date="2019-08" db="EMBL/GenBank/DDBJ databases">
        <title>Genome sequencing of Paenibacillus faecis DSM 23593(T).</title>
        <authorList>
            <person name="Kook J.-K."/>
            <person name="Park S.-N."/>
            <person name="Lim Y.K."/>
        </authorList>
    </citation>
    <scope>NUCLEOTIDE SEQUENCE [LARGE SCALE GENOMIC DNA]</scope>
    <source>
        <strain evidence="3 4">DSM 23593</strain>
    </source>
</reference>
<dbReference type="PANTHER" id="PTHR47515:SF2">
    <property type="entry name" value="INTEGRASE CORE DOMAIN PROTEIN"/>
    <property type="match status" value="1"/>
</dbReference>
<dbReference type="Gene3D" id="3.30.420.10">
    <property type="entry name" value="Ribonuclease H-like superfamily/Ribonuclease H"/>
    <property type="match status" value="1"/>
</dbReference>
<proteinExistence type="predicted"/>
<evidence type="ECO:0000313" key="4">
    <source>
        <dbReference type="Proteomes" id="UP000325218"/>
    </source>
</evidence>
<dbReference type="InterPro" id="IPR048020">
    <property type="entry name" value="Transpos_IS3"/>
</dbReference>
<dbReference type="GO" id="GO:0015074">
    <property type="term" value="P:DNA integration"/>
    <property type="evidence" value="ECO:0007669"/>
    <property type="project" value="InterPro"/>
</dbReference>
<dbReference type="InterPro" id="IPR012337">
    <property type="entry name" value="RNaseH-like_sf"/>
</dbReference>
<feature type="compositionally biased region" description="Basic and acidic residues" evidence="1">
    <location>
        <begin position="38"/>
        <end position="49"/>
    </location>
</feature>
<feature type="domain" description="Integrase catalytic" evidence="2">
    <location>
        <begin position="128"/>
        <end position="302"/>
    </location>
</feature>